<name>M3IHJ8_CANMX</name>
<dbReference type="OrthoDB" id="4077205at2759"/>
<evidence type="ECO:0000313" key="1">
    <source>
        <dbReference type="EMBL" id="EMG45796.1"/>
    </source>
</evidence>
<gene>
    <name evidence="1" type="ORF">G210_3991</name>
</gene>
<comment type="caution">
    <text evidence="1">The sequence shown here is derived from an EMBL/GenBank/DDBJ whole genome shotgun (WGS) entry which is preliminary data.</text>
</comment>
<accession>M3IHJ8</accession>
<protein>
    <submittedName>
        <fullName evidence="1">Uncharacterized protein</fullName>
    </submittedName>
</protein>
<proteinExistence type="predicted"/>
<keyword evidence="2" id="KW-1185">Reference proteome</keyword>
<dbReference type="EMBL" id="AOGT01002324">
    <property type="protein sequence ID" value="EMG45796.1"/>
    <property type="molecule type" value="Genomic_DNA"/>
</dbReference>
<sequence length="203" mass="23185">MEELLDSHTGVLHVLENALPGLIKRESVYNILLESIENVNLKKQLMELDVDREITELTIDQDKSVILSMLLGNKFTSAIDLVFNSEITGVFSDMTITPVVKRDVNQLLSKLGLVWKHEQLIKGGLQLIHRDKGIPVHVDMTNWYCECQEYQLNYINDMELIKVIGNSYLEKLLGDMKSNCLSPIPICKHIISILIIKFNSDMF</sequence>
<dbReference type="AlphaFoldDB" id="M3IHJ8"/>
<dbReference type="HOGENOM" id="CLU_1134165_0_0_1"/>
<dbReference type="STRING" id="1245528.M3IHJ8"/>
<dbReference type="Proteomes" id="UP000011777">
    <property type="component" value="Unassembled WGS sequence"/>
</dbReference>
<dbReference type="OMA" id="DMTNWYC"/>
<organism evidence="1 2">
    <name type="scientific">Candida maltosa (strain Xu316)</name>
    <name type="common">Yeast</name>
    <dbReference type="NCBI Taxonomy" id="1245528"/>
    <lineage>
        <taxon>Eukaryota</taxon>
        <taxon>Fungi</taxon>
        <taxon>Dikarya</taxon>
        <taxon>Ascomycota</taxon>
        <taxon>Saccharomycotina</taxon>
        <taxon>Pichiomycetes</taxon>
        <taxon>Debaryomycetaceae</taxon>
        <taxon>Candida/Lodderomyces clade</taxon>
        <taxon>Candida</taxon>
    </lineage>
</organism>
<evidence type="ECO:0000313" key="2">
    <source>
        <dbReference type="Proteomes" id="UP000011777"/>
    </source>
</evidence>
<reference evidence="1 2" key="1">
    <citation type="submission" date="2013-02" db="EMBL/GenBank/DDBJ databases">
        <title>Genome sequence of Candida maltosa Xu316, a potential industrial strain for xylitol and ethanol production.</title>
        <authorList>
            <person name="Yu J."/>
            <person name="Wang Q."/>
            <person name="Geng X."/>
            <person name="Bao W."/>
            <person name="He P."/>
            <person name="Cai J."/>
        </authorList>
    </citation>
    <scope>NUCLEOTIDE SEQUENCE [LARGE SCALE GENOMIC DNA]</scope>
    <source>
        <strain evidence="2">Xu316</strain>
    </source>
</reference>